<dbReference type="RefSeq" id="WP_092430705.1">
    <property type="nucleotide sequence ID" value="NZ_FNCL01000021.1"/>
</dbReference>
<protein>
    <submittedName>
        <fullName evidence="5">Carbohydrate ABC transporter substrate-binding protein, CUT1 family</fullName>
    </submittedName>
</protein>
<dbReference type="InterPro" id="IPR006059">
    <property type="entry name" value="SBP"/>
</dbReference>
<gene>
    <name evidence="5" type="ORF">SAMN04488050_11554</name>
</gene>
<keyword evidence="6" id="KW-1185">Reference proteome</keyword>
<proteinExistence type="inferred from homology"/>
<dbReference type="PANTHER" id="PTHR43649:SF29">
    <property type="entry name" value="OSMOPROTECTIVE COMPOUNDS-BINDING PROTEIN GGTB"/>
    <property type="match status" value="1"/>
</dbReference>
<evidence type="ECO:0000313" key="6">
    <source>
        <dbReference type="Proteomes" id="UP000199392"/>
    </source>
</evidence>
<reference evidence="6" key="1">
    <citation type="submission" date="2016-10" db="EMBL/GenBank/DDBJ databases">
        <authorList>
            <person name="Varghese N."/>
            <person name="Submissions S."/>
        </authorList>
    </citation>
    <scope>NUCLEOTIDE SEQUENCE [LARGE SCALE GENOMIC DNA]</scope>
    <source>
        <strain evidence="6">DSM 26894</strain>
    </source>
</reference>
<keyword evidence="4" id="KW-0732">Signal</keyword>
<feature type="chain" id="PRO_5011671176" evidence="4">
    <location>
        <begin position="28"/>
        <end position="441"/>
    </location>
</feature>
<dbReference type="GO" id="GO:0042597">
    <property type="term" value="C:periplasmic space"/>
    <property type="evidence" value="ECO:0007669"/>
    <property type="project" value="UniProtKB-SubCell"/>
</dbReference>
<dbReference type="AlphaFoldDB" id="A0A1I6W5R3"/>
<evidence type="ECO:0000313" key="5">
    <source>
        <dbReference type="EMBL" id="SFT21323.1"/>
    </source>
</evidence>
<dbReference type="SUPFAM" id="SSF53850">
    <property type="entry name" value="Periplasmic binding protein-like II"/>
    <property type="match status" value="1"/>
</dbReference>
<feature type="signal peptide" evidence="4">
    <location>
        <begin position="1"/>
        <end position="27"/>
    </location>
</feature>
<evidence type="ECO:0000256" key="4">
    <source>
        <dbReference type="SAM" id="SignalP"/>
    </source>
</evidence>
<dbReference type="Pfam" id="PF01547">
    <property type="entry name" value="SBP_bac_1"/>
    <property type="match status" value="1"/>
</dbReference>
<evidence type="ECO:0000256" key="3">
    <source>
        <dbReference type="ARBA" id="ARBA00022448"/>
    </source>
</evidence>
<dbReference type="PANTHER" id="PTHR43649">
    <property type="entry name" value="ARABINOSE-BINDING PROTEIN-RELATED"/>
    <property type="match status" value="1"/>
</dbReference>
<dbReference type="OrthoDB" id="2509690at2"/>
<dbReference type="EMBL" id="FOZW01000015">
    <property type="protein sequence ID" value="SFT21323.1"/>
    <property type="molecule type" value="Genomic_DNA"/>
</dbReference>
<evidence type="ECO:0000256" key="1">
    <source>
        <dbReference type="ARBA" id="ARBA00004418"/>
    </source>
</evidence>
<keyword evidence="3" id="KW-0813">Transport</keyword>
<dbReference type="Proteomes" id="UP000199392">
    <property type="component" value="Unassembled WGS sequence"/>
</dbReference>
<comment type="similarity">
    <text evidence="2">Belongs to the bacterial solute-binding protein 1 family.</text>
</comment>
<dbReference type="STRING" id="311180.SAMN04488050_11554"/>
<comment type="subcellular location">
    <subcellularLocation>
        <location evidence="1">Periplasm</location>
    </subcellularLocation>
</comment>
<dbReference type="InterPro" id="IPR050490">
    <property type="entry name" value="Bact_solute-bd_prot1"/>
</dbReference>
<sequence length="441" mass="47087">MKKISKITTTALTITSALSFAAPEVLAAGSNPVTADPAAEVDYSGTLSILTKFGSQQLSPFFEDVAKQYTEMHPEVSVELIQETDDSVKGKTKTLVATNSMPDIFFSWTGTWGGNFIRGNRAVDLTPVVGAGTEWGKTFTPAALDAFSYGGRNFGVPLYLDAKFMGYNKSLFADLGLEPPTTFDALLETCDTISAAGVVPVSFGNKEAWPAVHYAGQLLVYNVPVETLEQDFDPQTSAFDHPGYVTALDQFRAFIEHCTTGAPNGTSYEAAVQAFSDEKAAMYYQEIIEFDGSANSDTALQPEEFGYFVLPAPEDAQGDPNAIEGAPEGYMVSAASDQIPLAIDFLKFLTTQETGKVLSASPYGQPSAVVGGSEPRTMNASVVAGMADIDEASYLMPWLDTVHHPRVAATWLSGLQALVGGSMSSEELVAEVRETSAAVRD</sequence>
<organism evidence="5 6">
    <name type="scientific">Alloyangia pacifica</name>
    <dbReference type="NCBI Taxonomy" id="311180"/>
    <lineage>
        <taxon>Bacteria</taxon>
        <taxon>Pseudomonadati</taxon>
        <taxon>Pseudomonadota</taxon>
        <taxon>Alphaproteobacteria</taxon>
        <taxon>Rhodobacterales</taxon>
        <taxon>Roseobacteraceae</taxon>
        <taxon>Alloyangia</taxon>
    </lineage>
</organism>
<accession>A0A1I6W5R3</accession>
<name>A0A1I6W5R3_9RHOB</name>
<dbReference type="Gene3D" id="3.40.190.10">
    <property type="entry name" value="Periplasmic binding protein-like II"/>
    <property type="match status" value="2"/>
</dbReference>
<evidence type="ECO:0000256" key="2">
    <source>
        <dbReference type="ARBA" id="ARBA00008520"/>
    </source>
</evidence>